<reference evidence="2 3" key="1">
    <citation type="submission" date="2015-04" db="EMBL/GenBank/DDBJ databases">
        <title>Whole genome shotgun sequence of Flavihumibacter petaseus NBRC 106054.</title>
        <authorList>
            <person name="Miyazawa S."/>
            <person name="Hosoyama A."/>
            <person name="Hashimoto M."/>
            <person name="Noguchi M."/>
            <person name="Tsuchikane K."/>
            <person name="Ohji S."/>
            <person name="Yamazoe A."/>
            <person name="Ichikawa N."/>
            <person name="Kimura A."/>
            <person name="Fujita N."/>
        </authorList>
    </citation>
    <scope>NUCLEOTIDE SEQUENCE [LARGE SCALE GENOMIC DNA]</scope>
    <source>
        <strain evidence="2 3">NBRC 106054</strain>
    </source>
</reference>
<dbReference type="Proteomes" id="UP000033121">
    <property type="component" value="Unassembled WGS sequence"/>
</dbReference>
<dbReference type="SUPFAM" id="SSF50800">
    <property type="entry name" value="PK beta-barrel domain-like"/>
    <property type="match status" value="1"/>
</dbReference>
<dbReference type="Pfam" id="PF03476">
    <property type="entry name" value="MOSC_N"/>
    <property type="match status" value="1"/>
</dbReference>
<keyword evidence="3" id="KW-1185">Reference proteome</keyword>
<dbReference type="GO" id="GO:0030170">
    <property type="term" value="F:pyridoxal phosphate binding"/>
    <property type="evidence" value="ECO:0007669"/>
    <property type="project" value="InterPro"/>
</dbReference>
<dbReference type="InterPro" id="IPR005302">
    <property type="entry name" value="MoCF_Sase_C"/>
</dbReference>
<dbReference type="AlphaFoldDB" id="A0A0E9N4R0"/>
<dbReference type="PROSITE" id="PS51340">
    <property type="entry name" value="MOSC"/>
    <property type="match status" value="1"/>
</dbReference>
<dbReference type="Pfam" id="PF03473">
    <property type="entry name" value="MOSC"/>
    <property type="match status" value="1"/>
</dbReference>
<evidence type="ECO:0000313" key="3">
    <source>
        <dbReference type="Proteomes" id="UP000033121"/>
    </source>
</evidence>
<organism evidence="2 3">
    <name type="scientific">Flavihumibacter petaseus NBRC 106054</name>
    <dbReference type="NCBI Taxonomy" id="1220578"/>
    <lineage>
        <taxon>Bacteria</taxon>
        <taxon>Pseudomonadati</taxon>
        <taxon>Bacteroidota</taxon>
        <taxon>Chitinophagia</taxon>
        <taxon>Chitinophagales</taxon>
        <taxon>Chitinophagaceae</taxon>
        <taxon>Flavihumibacter</taxon>
    </lineage>
</organism>
<sequence>MLQITELHIYPIKSLGGIAVAEAKVETRGLQYDRRWMLVDENNRFLTQREHPRMALLQTAIVENGILVFLKTDPADGIEIPFDAPGGDPIKVTIWDDVCSALYVSSEADQWFTRQIGFSCRLVYMPEDSIRKVDLDYAANEEITGFSDAYPVLVIGQASLDDLNSRLEMPVSMDRFRPNIVFGGGYAFEEDEDFTFHIGDIHFRGVKPCARCVMTTVNQQTGEKGKEPLKTLAAYRTVGKKVLFGQNLLHEGSGTIRVGDELIRH</sequence>
<comment type="caution">
    <text evidence="2">The sequence shown here is derived from an EMBL/GenBank/DDBJ whole genome shotgun (WGS) entry which is preliminary data.</text>
</comment>
<dbReference type="EMBL" id="BBWV01000004">
    <property type="protein sequence ID" value="GAO44819.1"/>
    <property type="molecule type" value="Genomic_DNA"/>
</dbReference>
<protein>
    <recommendedName>
        <fullName evidence="1">MOSC domain-containing protein</fullName>
    </recommendedName>
</protein>
<name>A0A0E9N4R0_9BACT</name>
<dbReference type="OrthoDB" id="581532at2"/>
<feature type="domain" description="MOSC" evidence="1">
    <location>
        <begin position="120"/>
        <end position="265"/>
    </location>
</feature>
<dbReference type="PANTHER" id="PTHR14237">
    <property type="entry name" value="MOLYBDOPTERIN COFACTOR SULFURASE MOSC"/>
    <property type="match status" value="1"/>
</dbReference>
<dbReference type="STRING" id="1220578.FPE01S_04_00620"/>
<accession>A0A0E9N4R0</accession>
<gene>
    <name evidence="2" type="ORF">FPE01S_04_00620</name>
</gene>
<dbReference type="SUPFAM" id="SSF141673">
    <property type="entry name" value="MOSC N-terminal domain-like"/>
    <property type="match status" value="1"/>
</dbReference>
<dbReference type="GO" id="GO:0003824">
    <property type="term" value="F:catalytic activity"/>
    <property type="evidence" value="ECO:0007669"/>
    <property type="project" value="InterPro"/>
</dbReference>
<evidence type="ECO:0000313" key="2">
    <source>
        <dbReference type="EMBL" id="GAO44819.1"/>
    </source>
</evidence>
<dbReference type="RefSeq" id="WP_046370826.1">
    <property type="nucleotide sequence ID" value="NZ_BBWV01000004.1"/>
</dbReference>
<dbReference type="PANTHER" id="PTHR14237:SF19">
    <property type="entry name" value="MITOCHONDRIAL AMIDOXIME REDUCING COMPONENT 1"/>
    <property type="match status" value="1"/>
</dbReference>
<dbReference type="InterPro" id="IPR011037">
    <property type="entry name" value="Pyrv_Knase-like_insert_dom_sf"/>
</dbReference>
<evidence type="ECO:0000259" key="1">
    <source>
        <dbReference type="PROSITE" id="PS51340"/>
    </source>
</evidence>
<proteinExistence type="predicted"/>
<dbReference type="InterPro" id="IPR005303">
    <property type="entry name" value="MOCOS_middle"/>
</dbReference>
<dbReference type="GO" id="GO:0030151">
    <property type="term" value="F:molybdenum ion binding"/>
    <property type="evidence" value="ECO:0007669"/>
    <property type="project" value="InterPro"/>
</dbReference>